<name>A0AAV4PG00_CAEEX</name>
<gene>
    <name evidence="1" type="ORF">CEXT_601651</name>
</gene>
<comment type="caution">
    <text evidence="1">The sequence shown here is derived from an EMBL/GenBank/DDBJ whole genome shotgun (WGS) entry which is preliminary data.</text>
</comment>
<evidence type="ECO:0000313" key="2">
    <source>
        <dbReference type="Proteomes" id="UP001054945"/>
    </source>
</evidence>
<keyword evidence="2" id="KW-1185">Reference proteome</keyword>
<dbReference type="AlphaFoldDB" id="A0AAV4PG00"/>
<proteinExistence type="predicted"/>
<accession>A0AAV4PG00</accession>
<reference evidence="1 2" key="1">
    <citation type="submission" date="2021-06" db="EMBL/GenBank/DDBJ databases">
        <title>Caerostris extrusa draft genome.</title>
        <authorList>
            <person name="Kono N."/>
            <person name="Arakawa K."/>
        </authorList>
    </citation>
    <scope>NUCLEOTIDE SEQUENCE [LARGE SCALE GENOMIC DNA]</scope>
</reference>
<dbReference type="Proteomes" id="UP001054945">
    <property type="component" value="Unassembled WGS sequence"/>
</dbReference>
<dbReference type="EMBL" id="BPLR01004624">
    <property type="protein sequence ID" value="GIX96272.1"/>
    <property type="molecule type" value="Genomic_DNA"/>
</dbReference>
<protein>
    <submittedName>
        <fullName evidence="1">Uncharacterized protein</fullName>
    </submittedName>
</protein>
<evidence type="ECO:0000313" key="1">
    <source>
        <dbReference type="EMBL" id="GIX96272.1"/>
    </source>
</evidence>
<organism evidence="1 2">
    <name type="scientific">Caerostris extrusa</name>
    <name type="common">Bark spider</name>
    <name type="synonym">Caerostris bankana</name>
    <dbReference type="NCBI Taxonomy" id="172846"/>
    <lineage>
        <taxon>Eukaryota</taxon>
        <taxon>Metazoa</taxon>
        <taxon>Ecdysozoa</taxon>
        <taxon>Arthropoda</taxon>
        <taxon>Chelicerata</taxon>
        <taxon>Arachnida</taxon>
        <taxon>Araneae</taxon>
        <taxon>Araneomorphae</taxon>
        <taxon>Entelegynae</taxon>
        <taxon>Araneoidea</taxon>
        <taxon>Araneidae</taxon>
        <taxon>Caerostris</taxon>
    </lineage>
</organism>
<sequence>MLQNLAYQSIASKLGLELKKEKSRYPAYFLSKQLPAKGGAGVQQVSVFFLINIGCERNRLLRKWGSRRFGMEFLSSASRRYGTEEGEGSISASTEG</sequence>